<evidence type="ECO:0000259" key="3">
    <source>
        <dbReference type="PROSITE" id="PS51462"/>
    </source>
</evidence>
<dbReference type="PROSITE" id="PS51462">
    <property type="entry name" value="NUDIX"/>
    <property type="match status" value="1"/>
</dbReference>
<gene>
    <name evidence="4" type="ORF">ST398NM02_1565</name>
</gene>
<dbReference type="PANTHER" id="PTHR11839">
    <property type="entry name" value="UDP/ADP-SUGAR PYROPHOSPHATASE"/>
    <property type="match status" value="1"/>
</dbReference>
<dbReference type="Pfam" id="PF00293">
    <property type="entry name" value="NUDIX"/>
    <property type="match status" value="1"/>
</dbReference>
<dbReference type="FunFam" id="3.90.79.10:FF:000077">
    <property type="entry name" value="ADP-ribose pyrophosphatase, NudF"/>
    <property type="match status" value="1"/>
</dbReference>
<dbReference type="Proteomes" id="UP000003093">
    <property type="component" value="Unassembled WGS sequence"/>
</dbReference>
<dbReference type="CDD" id="cd03424">
    <property type="entry name" value="NUDIX_ADPRase_Nudt5_UGPPase_Nudt14"/>
    <property type="match status" value="1"/>
</dbReference>
<proteinExistence type="predicted"/>
<comment type="cofactor">
    <cofactor evidence="1">
        <name>Mg(2+)</name>
        <dbReference type="ChEBI" id="CHEBI:18420"/>
    </cofactor>
</comment>
<dbReference type="EC" id="3.6.1.13" evidence="4"/>
<dbReference type="PROSITE" id="PS00893">
    <property type="entry name" value="NUDIX_BOX"/>
    <property type="match status" value="1"/>
</dbReference>
<sequence>MIIMDLNEKTIDRTVIYNGKIVDVEIHTVTLPNGETSTRELVYHNGAVAVCALTPKKEVVLVKQYRKPVEKPLLEIPAGKLEDDEDRVEAAKRELEEETGYIAKELTHVVDMYGSPGFCDEQLSIYFTDNLEEGTVHLDEDEFVEVIKVPIENVKSMLMNKEIEDAKTIIALQHLLLNYNHSK</sequence>
<evidence type="ECO:0000256" key="2">
    <source>
        <dbReference type="ARBA" id="ARBA00022801"/>
    </source>
</evidence>
<dbReference type="SUPFAM" id="SSF55811">
    <property type="entry name" value="Nudix"/>
    <property type="match status" value="1"/>
</dbReference>
<evidence type="ECO:0000256" key="1">
    <source>
        <dbReference type="ARBA" id="ARBA00001946"/>
    </source>
</evidence>
<reference evidence="4 5" key="1">
    <citation type="journal article" date="2012" name="MBio">
        <title>Identification of a highly transmissible animal-independent Staphylococcus aureus ST398 clone with distinct genomic and cell adhesion properties.</title>
        <authorList>
            <person name="Uhlemann A.C."/>
            <person name="Porcella S.F."/>
            <person name="Trivedi S."/>
            <person name="Sullivan S.B."/>
            <person name="Hafer C."/>
            <person name="Kennedy A.D."/>
            <person name="Barbian K.D."/>
            <person name="McCarthy A.J."/>
            <person name="Street C."/>
            <person name="Hirschberg D.L."/>
            <person name="Lipkin W.I."/>
            <person name="Lindsay J.A."/>
            <person name="DeLeo F.R."/>
            <person name="Lowy F.D."/>
        </authorList>
    </citation>
    <scope>NUCLEOTIDE SEQUENCE [LARGE SCALE GENOMIC DNA]</scope>
    <source>
        <strain evidence="4 5">DR10</strain>
    </source>
</reference>
<protein>
    <submittedName>
        <fullName evidence="4">ADP-ribose pyrophosphatase</fullName>
        <ecNumber evidence="4">3.6.1.13</ecNumber>
    </submittedName>
</protein>
<dbReference type="Gene3D" id="3.90.79.10">
    <property type="entry name" value="Nucleoside Triphosphate Pyrophosphohydrolase"/>
    <property type="match status" value="1"/>
</dbReference>
<dbReference type="InterPro" id="IPR000086">
    <property type="entry name" value="NUDIX_hydrolase_dom"/>
</dbReference>
<dbReference type="InterPro" id="IPR020084">
    <property type="entry name" value="NUDIX_hydrolase_CS"/>
</dbReference>
<dbReference type="AlphaFoldDB" id="A0ABC9Q315"/>
<comment type="caution">
    <text evidence="4">The sequence shown here is derived from an EMBL/GenBank/DDBJ whole genome shotgun (WGS) entry which is preliminary data.</text>
</comment>
<evidence type="ECO:0000313" key="4">
    <source>
        <dbReference type="EMBL" id="EIA15282.1"/>
    </source>
</evidence>
<dbReference type="InterPro" id="IPR015797">
    <property type="entry name" value="NUDIX_hydrolase-like_dom_sf"/>
</dbReference>
<accession>A0ABC9Q315</accession>
<dbReference type="GO" id="GO:0047631">
    <property type="term" value="F:ADP-ribose diphosphatase activity"/>
    <property type="evidence" value="ECO:0007669"/>
    <property type="project" value="UniProtKB-EC"/>
</dbReference>
<dbReference type="PANTHER" id="PTHR11839:SF18">
    <property type="entry name" value="NUDIX HYDROLASE DOMAIN-CONTAINING PROTEIN"/>
    <property type="match status" value="1"/>
</dbReference>
<organism evidence="4 5">
    <name type="scientific">Staphylococcus aureus subsp. aureus DR10</name>
    <dbReference type="NCBI Taxonomy" id="1155079"/>
    <lineage>
        <taxon>Bacteria</taxon>
        <taxon>Bacillati</taxon>
        <taxon>Bacillota</taxon>
        <taxon>Bacilli</taxon>
        <taxon>Bacillales</taxon>
        <taxon>Staphylococcaceae</taxon>
        <taxon>Staphylococcus</taxon>
    </lineage>
</organism>
<dbReference type="EMBL" id="AIDT01000001">
    <property type="protein sequence ID" value="EIA15282.1"/>
    <property type="molecule type" value="Genomic_DNA"/>
</dbReference>
<keyword evidence="2 4" id="KW-0378">Hydrolase</keyword>
<feature type="domain" description="Nudix hydrolase" evidence="3">
    <location>
        <begin position="43"/>
        <end position="171"/>
    </location>
</feature>
<name>A0ABC9Q315_STAA5</name>
<evidence type="ECO:0000313" key="5">
    <source>
        <dbReference type="Proteomes" id="UP000003093"/>
    </source>
</evidence>